<dbReference type="SUPFAM" id="SSF51735">
    <property type="entry name" value="NAD(P)-binding Rossmann-fold domains"/>
    <property type="match status" value="1"/>
</dbReference>
<reference evidence="5" key="1">
    <citation type="submission" date="2018-06" db="EMBL/GenBank/DDBJ databases">
        <title>Complete genome of Pseudomonas insecticola strain QZS01.</title>
        <authorList>
            <person name="Wang J."/>
            <person name="Su Q."/>
        </authorList>
    </citation>
    <scope>NUCLEOTIDE SEQUENCE [LARGE SCALE GENOMIC DNA]</scope>
    <source>
        <strain evidence="5">QZS01</strain>
    </source>
</reference>
<evidence type="ECO:0000256" key="3">
    <source>
        <dbReference type="RuleBase" id="RU000363"/>
    </source>
</evidence>
<dbReference type="Proteomes" id="UP000273143">
    <property type="component" value="Chromosome"/>
</dbReference>
<dbReference type="RefSeq" id="WP_127162068.1">
    <property type="nucleotide sequence ID" value="NZ_CP029822.1"/>
</dbReference>
<dbReference type="PRINTS" id="PR00080">
    <property type="entry name" value="SDRFAMILY"/>
</dbReference>
<evidence type="ECO:0000256" key="1">
    <source>
        <dbReference type="ARBA" id="ARBA00006484"/>
    </source>
</evidence>
<name>A0A3Q9JI01_9GAMM</name>
<dbReference type="PANTHER" id="PTHR43976:SF16">
    <property type="entry name" value="SHORT-CHAIN DEHYDROGENASE_REDUCTASE FAMILY PROTEIN"/>
    <property type="match status" value="1"/>
</dbReference>
<proteinExistence type="inferred from homology"/>
<dbReference type="Pfam" id="PF00106">
    <property type="entry name" value="adh_short"/>
    <property type="match status" value="1"/>
</dbReference>
<sequence>MIKQQRNWLITGCSSGLGYALAKYLITSGEQVFATARNAKDLNKLVEGHDNAYALTLDVTCTADIEGAIEFVNQHGGVDVLVNNAGYGYIAAIEEADEKDYRQLFETNLFGLIALTRKVLPSMRKKGSGHIINISSIGGMIGNPGSGFYAATKFAVIGFSESLSKEVESLGIKVTAVLPGPFRTDWAGRSLQAAKHPIEAYKETVHDRVKSLNQQSGQQVGDPIRAAKAIIYAVNSAHPPLHLVLGKPGLEMVQEKIVSLSDELTKWTDITLSADYPD</sequence>
<dbReference type="InterPro" id="IPR051911">
    <property type="entry name" value="SDR_oxidoreductase"/>
</dbReference>
<protein>
    <submittedName>
        <fullName evidence="4">SDR family NAD(P)-dependent oxidoreductase</fullName>
    </submittedName>
</protein>
<dbReference type="Gene3D" id="3.40.50.720">
    <property type="entry name" value="NAD(P)-binding Rossmann-like Domain"/>
    <property type="match status" value="1"/>
</dbReference>
<evidence type="ECO:0000256" key="2">
    <source>
        <dbReference type="ARBA" id="ARBA00023002"/>
    </source>
</evidence>
<accession>A0A3Q9JI01</accession>
<dbReference type="PANTHER" id="PTHR43976">
    <property type="entry name" value="SHORT CHAIN DEHYDROGENASE"/>
    <property type="match status" value="1"/>
</dbReference>
<dbReference type="InterPro" id="IPR036291">
    <property type="entry name" value="NAD(P)-bd_dom_sf"/>
</dbReference>
<dbReference type="NCBIfam" id="NF004824">
    <property type="entry name" value="PRK06180.1"/>
    <property type="match status" value="1"/>
</dbReference>
<dbReference type="EMBL" id="CP029822">
    <property type="protein sequence ID" value="AZS49899.1"/>
    <property type="molecule type" value="Genomic_DNA"/>
</dbReference>
<evidence type="ECO:0000313" key="4">
    <source>
        <dbReference type="EMBL" id="AZS49899.1"/>
    </source>
</evidence>
<gene>
    <name evidence="4" type="ORF">DM558_03500</name>
</gene>
<dbReference type="CDD" id="cd05374">
    <property type="entry name" value="17beta-HSD-like_SDR_c"/>
    <property type="match status" value="1"/>
</dbReference>
<comment type="similarity">
    <text evidence="1 3">Belongs to the short-chain dehydrogenases/reductases (SDR) family.</text>
</comment>
<dbReference type="PROSITE" id="PS00061">
    <property type="entry name" value="ADH_SHORT"/>
    <property type="match status" value="1"/>
</dbReference>
<dbReference type="AlphaFoldDB" id="A0A3Q9JI01"/>
<dbReference type="KEGG" id="emo:DM558_03500"/>
<keyword evidence="2" id="KW-0560">Oxidoreductase</keyword>
<organism evidence="4 5">
    <name type="scientific">Entomomonas moraniae</name>
    <dbReference type="NCBI Taxonomy" id="2213226"/>
    <lineage>
        <taxon>Bacteria</taxon>
        <taxon>Pseudomonadati</taxon>
        <taxon>Pseudomonadota</taxon>
        <taxon>Gammaproteobacteria</taxon>
        <taxon>Pseudomonadales</taxon>
        <taxon>Pseudomonadaceae</taxon>
        <taxon>Entomomonas</taxon>
    </lineage>
</organism>
<evidence type="ECO:0000313" key="5">
    <source>
        <dbReference type="Proteomes" id="UP000273143"/>
    </source>
</evidence>
<dbReference type="GO" id="GO:0016491">
    <property type="term" value="F:oxidoreductase activity"/>
    <property type="evidence" value="ECO:0007669"/>
    <property type="project" value="UniProtKB-KW"/>
</dbReference>
<dbReference type="InterPro" id="IPR020904">
    <property type="entry name" value="Sc_DH/Rdtase_CS"/>
</dbReference>
<keyword evidence="5" id="KW-1185">Reference proteome</keyword>
<dbReference type="InterPro" id="IPR002347">
    <property type="entry name" value="SDR_fam"/>
</dbReference>
<dbReference type="PRINTS" id="PR00081">
    <property type="entry name" value="GDHRDH"/>
</dbReference>